<dbReference type="Pfam" id="PF09587">
    <property type="entry name" value="PGA_cap"/>
    <property type="match status" value="1"/>
</dbReference>
<evidence type="ECO:0000313" key="4">
    <source>
        <dbReference type="EMBL" id="GED26120.1"/>
    </source>
</evidence>
<proteinExistence type="inferred from homology"/>
<evidence type="ECO:0000313" key="5">
    <source>
        <dbReference type="Proteomes" id="UP000317180"/>
    </source>
</evidence>
<feature type="domain" description="Capsule synthesis protein CapA" evidence="3">
    <location>
        <begin position="100"/>
        <end position="352"/>
    </location>
</feature>
<evidence type="ECO:0000256" key="2">
    <source>
        <dbReference type="SAM" id="MobiDB-lite"/>
    </source>
</evidence>
<dbReference type="PANTHER" id="PTHR33393:SF12">
    <property type="entry name" value="CAPSULE BIOSYNTHESIS PROTEIN CAPA"/>
    <property type="match status" value="1"/>
</dbReference>
<reference evidence="4 5" key="1">
    <citation type="submission" date="2019-06" db="EMBL/GenBank/DDBJ databases">
        <title>Whole genome shotgun sequence of Brevibacillus agri NBRC 15538.</title>
        <authorList>
            <person name="Hosoyama A."/>
            <person name="Uohara A."/>
            <person name="Ohji S."/>
            <person name="Ichikawa N."/>
        </authorList>
    </citation>
    <scope>NUCLEOTIDE SEQUENCE [LARGE SCALE GENOMIC DNA]</scope>
    <source>
        <strain evidence="4 5">NBRC 15538</strain>
    </source>
</reference>
<feature type="region of interest" description="Disordered" evidence="2">
    <location>
        <begin position="48"/>
        <end position="93"/>
    </location>
</feature>
<dbReference type="CDD" id="cd07381">
    <property type="entry name" value="MPP_CapA"/>
    <property type="match status" value="1"/>
</dbReference>
<accession>A0ABQ0SQF6</accession>
<protein>
    <recommendedName>
        <fullName evidence="3">Capsule synthesis protein CapA domain-containing protein</fullName>
    </recommendedName>
</protein>
<dbReference type="SMART" id="SM00854">
    <property type="entry name" value="PGA_cap"/>
    <property type="match status" value="1"/>
</dbReference>
<evidence type="ECO:0000256" key="1">
    <source>
        <dbReference type="ARBA" id="ARBA00005662"/>
    </source>
</evidence>
<dbReference type="SUPFAM" id="SSF56300">
    <property type="entry name" value="Metallo-dependent phosphatases"/>
    <property type="match status" value="1"/>
</dbReference>
<dbReference type="InterPro" id="IPR019079">
    <property type="entry name" value="Capsule_synth_CapA"/>
</dbReference>
<organism evidence="4 5">
    <name type="scientific">Brevibacillus agri</name>
    <dbReference type="NCBI Taxonomy" id="51101"/>
    <lineage>
        <taxon>Bacteria</taxon>
        <taxon>Bacillati</taxon>
        <taxon>Bacillota</taxon>
        <taxon>Bacilli</taxon>
        <taxon>Bacillales</taxon>
        <taxon>Paenibacillaceae</taxon>
        <taxon>Brevibacillus</taxon>
    </lineage>
</organism>
<dbReference type="PANTHER" id="PTHR33393">
    <property type="entry name" value="POLYGLUTAMINE SYNTHESIS ACCESSORY PROTEIN RV0574C-RELATED"/>
    <property type="match status" value="1"/>
</dbReference>
<dbReference type="InterPro" id="IPR052169">
    <property type="entry name" value="CW_Biosynth-Accessory"/>
</dbReference>
<evidence type="ECO:0000259" key="3">
    <source>
        <dbReference type="SMART" id="SM00854"/>
    </source>
</evidence>
<comment type="similarity">
    <text evidence="1">Belongs to the CapA family.</text>
</comment>
<dbReference type="EMBL" id="BJOD01000020">
    <property type="protein sequence ID" value="GED26120.1"/>
    <property type="molecule type" value="Genomic_DNA"/>
</dbReference>
<dbReference type="Gene3D" id="3.60.21.10">
    <property type="match status" value="1"/>
</dbReference>
<keyword evidence="5" id="KW-1185">Reference proteome</keyword>
<comment type="caution">
    <text evidence="4">The sequence shown here is derived from an EMBL/GenBank/DDBJ whole genome shotgun (WGS) entry which is preliminary data.</text>
</comment>
<dbReference type="InterPro" id="IPR029052">
    <property type="entry name" value="Metallo-depent_PP-like"/>
</dbReference>
<dbReference type="Proteomes" id="UP000317180">
    <property type="component" value="Unassembled WGS sequence"/>
</dbReference>
<name>A0ABQ0SQF6_9BACL</name>
<gene>
    <name evidence="4" type="ORF">BAG01nite_22220</name>
</gene>
<sequence length="448" mass="49367">MSDGGEKEGVILTPKGAIAMKQAWSKWVIITAVGCMSLVGCVPPAAPDHEASKAPVQHVTPSEPATPQPPQDEPAADTEANPPAPPPEQAPSRFPEQRISLLAVGDIMVHQEQMDAVWNPATKTYDFNKFFPYVTPLFQEADWVIGNLETTMSGSQARYSGYPMFNSPESLAQTLKEVGFTAVTTANNHSMDRKEQGVLQTIKYLDQAGILHTGTFASAEERNEPLLLTKDGFTLALLSYTYGTNGIPVPPKKPYLVNLIAPELMKQDIARAKENGADLVAVALHFGVEYQRLPNAEQIRTAELCLTYGADLILGAHPHVVQPYEWKTVTREDGTEHTGLIAYSLGNFVSAQRWDYKDVGAILKLTLHKDESGKASIEQAELLPTYVHFFRKNNKRNYVIYPVNETLAGLMRGEKYPTLTKEAIQYMTRLQKEMSVHVNTAVSGKKAS</sequence>